<dbReference type="PATRIC" id="fig|1076.23.peg.5014"/>
<keyword evidence="2" id="KW-0472">Membrane</keyword>
<evidence type="ECO:0000313" key="3">
    <source>
        <dbReference type="EMBL" id="KIZ39115.1"/>
    </source>
</evidence>
<feature type="compositionally biased region" description="Basic and acidic residues" evidence="1">
    <location>
        <begin position="132"/>
        <end position="147"/>
    </location>
</feature>
<feature type="compositionally biased region" description="Basic and acidic residues" evidence="1">
    <location>
        <begin position="204"/>
        <end position="214"/>
    </location>
</feature>
<accession>A0A0D7EF06</accession>
<name>A0A0D7EF06_RHOPL</name>
<evidence type="ECO:0000256" key="2">
    <source>
        <dbReference type="SAM" id="Phobius"/>
    </source>
</evidence>
<sequence length="225" mass="23688">MMLLLLAGIAFLLAGVVAIAFGVPVKEFSFGNTLIISGVFAIGTGAILLALAAVLRELKLIAAGIAAEVVESAERMPLAPRLAVPEEMPAPAAGNDSVLFARDRAVEPRVDVASPAPSGPGPSLPPWQQEAAARDRGRQREIARPPEPEPPVEPAPEPPAKARRNLLFASTSRKERDRKSDTAEPAPALAAGTLPLTFQEAWPEIERPRADPGHRRGLAPPAEPA</sequence>
<gene>
    <name evidence="3" type="ORF">OO17_21420</name>
</gene>
<dbReference type="EMBL" id="JXXE01000464">
    <property type="protein sequence ID" value="KIZ39115.1"/>
    <property type="molecule type" value="Genomic_DNA"/>
</dbReference>
<proteinExistence type="predicted"/>
<evidence type="ECO:0000256" key="1">
    <source>
        <dbReference type="SAM" id="MobiDB-lite"/>
    </source>
</evidence>
<organism evidence="3 4">
    <name type="scientific">Rhodopseudomonas palustris</name>
    <dbReference type="NCBI Taxonomy" id="1076"/>
    <lineage>
        <taxon>Bacteria</taxon>
        <taxon>Pseudomonadati</taxon>
        <taxon>Pseudomonadota</taxon>
        <taxon>Alphaproteobacteria</taxon>
        <taxon>Hyphomicrobiales</taxon>
        <taxon>Nitrobacteraceae</taxon>
        <taxon>Rhodopseudomonas</taxon>
    </lineage>
</organism>
<feature type="non-terminal residue" evidence="3">
    <location>
        <position position="225"/>
    </location>
</feature>
<dbReference type="OrthoDB" id="8456817at2"/>
<keyword evidence="2" id="KW-0812">Transmembrane</keyword>
<feature type="region of interest" description="Disordered" evidence="1">
    <location>
        <begin position="111"/>
        <end position="225"/>
    </location>
</feature>
<dbReference type="Proteomes" id="UP000032515">
    <property type="component" value="Unassembled WGS sequence"/>
</dbReference>
<feature type="compositionally biased region" description="Basic and acidic residues" evidence="1">
    <location>
        <begin position="172"/>
        <end position="182"/>
    </location>
</feature>
<protein>
    <submittedName>
        <fullName evidence="3">Uncharacterized protein</fullName>
    </submittedName>
</protein>
<keyword evidence="2" id="KW-1133">Transmembrane helix</keyword>
<feature type="transmembrane region" description="Helical" evidence="2">
    <location>
        <begin position="32"/>
        <end position="55"/>
    </location>
</feature>
<dbReference type="RefSeq" id="WP_044415385.1">
    <property type="nucleotide sequence ID" value="NZ_JXXE01000464.1"/>
</dbReference>
<feature type="compositionally biased region" description="Pro residues" evidence="1">
    <location>
        <begin position="148"/>
        <end position="159"/>
    </location>
</feature>
<dbReference type="AlphaFoldDB" id="A0A0D7EF06"/>
<evidence type="ECO:0000313" key="4">
    <source>
        <dbReference type="Proteomes" id="UP000032515"/>
    </source>
</evidence>
<feature type="compositionally biased region" description="Low complexity" evidence="1">
    <location>
        <begin position="183"/>
        <end position="197"/>
    </location>
</feature>
<comment type="caution">
    <text evidence="3">The sequence shown here is derived from an EMBL/GenBank/DDBJ whole genome shotgun (WGS) entry which is preliminary data.</text>
</comment>
<reference evidence="3 4" key="1">
    <citation type="submission" date="2014-11" db="EMBL/GenBank/DDBJ databases">
        <title>Genomics and ecophysiology of heterotrophic nitrogen fixing bacteria isolated from estuarine surface water.</title>
        <authorList>
            <person name="Bentzon-Tilia M."/>
            <person name="Severin I."/>
            <person name="Hansen L.H."/>
            <person name="Riemann L."/>
        </authorList>
    </citation>
    <scope>NUCLEOTIDE SEQUENCE [LARGE SCALE GENOMIC DNA]</scope>
    <source>
        <strain evidence="3 4">BAL398</strain>
    </source>
</reference>